<dbReference type="SUPFAM" id="SSF48613">
    <property type="entry name" value="Heme oxygenase-like"/>
    <property type="match status" value="1"/>
</dbReference>
<keyword evidence="3" id="KW-1185">Reference proteome</keyword>
<name>A0ABZ2LN24_9BACT</name>
<dbReference type="Proteomes" id="UP001374803">
    <property type="component" value="Chromosome"/>
</dbReference>
<reference evidence="2" key="1">
    <citation type="submission" date="2021-12" db="EMBL/GenBank/DDBJ databases">
        <title>Discovery of the Pendulisporaceae a myxobacterial family with distinct sporulation behavior and unique specialized metabolism.</title>
        <authorList>
            <person name="Garcia R."/>
            <person name="Popoff A."/>
            <person name="Bader C.D."/>
            <person name="Loehr J."/>
            <person name="Walesch S."/>
            <person name="Walt C."/>
            <person name="Boldt J."/>
            <person name="Bunk B."/>
            <person name="Haeckl F.J.F.P.J."/>
            <person name="Gunesch A.P."/>
            <person name="Birkelbach J."/>
            <person name="Nuebel U."/>
            <person name="Pietschmann T."/>
            <person name="Bach T."/>
            <person name="Mueller R."/>
        </authorList>
    </citation>
    <scope>NUCLEOTIDE SEQUENCE</scope>
    <source>
        <strain evidence="2">MSr11367</strain>
    </source>
</reference>
<dbReference type="Pfam" id="PF14518">
    <property type="entry name" value="Haem_oxygenas_2"/>
    <property type="match status" value="1"/>
</dbReference>
<evidence type="ECO:0000256" key="1">
    <source>
        <dbReference type="ARBA" id="ARBA00023002"/>
    </source>
</evidence>
<accession>A0ABZ2LN24</accession>
<organism evidence="2 3">
    <name type="scientific">Pendulispora rubella</name>
    <dbReference type="NCBI Taxonomy" id="2741070"/>
    <lineage>
        <taxon>Bacteria</taxon>
        <taxon>Pseudomonadati</taxon>
        <taxon>Myxococcota</taxon>
        <taxon>Myxococcia</taxon>
        <taxon>Myxococcales</taxon>
        <taxon>Sorangiineae</taxon>
        <taxon>Pendulisporaceae</taxon>
        <taxon>Pendulispora</taxon>
    </lineage>
</organism>
<dbReference type="EMBL" id="CP089983">
    <property type="protein sequence ID" value="WXB10586.1"/>
    <property type="molecule type" value="Genomic_DNA"/>
</dbReference>
<dbReference type="InterPro" id="IPR016084">
    <property type="entry name" value="Haem_Oase-like_multi-hlx"/>
</dbReference>
<dbReference type="PANTHER" id="PTHR40279:SF3">
    <property type="entry name" value="4-AMINOBENZOATE SYNTHASE"/>
    <property type="match status" value="1"/>
</dbReference>
<protein>
    <submittedName>
        <fullName evidence="2">Iron-containing redox enzyme family protein</fullName>
    </submittedName>
</protein>
<evidence type="ECO:0000313" key="3">
    <source>
        <dbReference type="Proteomes" id="UP001374803"/>
    </source>
</evidence>
<keyword evidence="1" id="KW-0560">Oxidoreductase</keyword>
<gene>
    <name evidence="2" type="ORF">LVJ94_25585</name>
</gene>
<dbReference type="InterPro" id="IPR039068">
    <property type="entry name" value="PqqC-like"/>
</dbReference>
<evidence type="ECO:0000313" key="2">
    <source>
        <dbReference type="EMBL" id="WXB10586.1"/>
    </source>
</evidence>
<proteinExistence type="predicted"/>
<dbReference type="PANTHER" id="PTHR40279">
    <property type="entry name" value="PQQC-LIKE PROTEIN"/>
    <property type="match status" value="1"/>
</dbReference>
<dbReference type="RefSeq" id="WP_394840261.1">
    <property type="nucleotide sequence ID" value="NZ_CP089929.1"/>
</dbReference>
<sequence>MAIVQIDASWEGILRPEWIRELDETSFLSRCREGRVSRAELHGFVRQQGYYSRNFTRFLNALIANLLDEADRQALMQNLFEEMGLGDVKSTPHSQIYRDMMKTMGIRFEDEAPHPATVRLVETMFACCHNENAMIGLGAICLGAEAIVPHVYSTVLAGFEAMGESKRHLEFFTLHVGCDDEHAITMRNIIVRRLQADPKSRVDLEYGAAKAIAARVAFFEALSSRERVAA</sequence>
<dbReference type="Gene3D" id="1.20.910.10">
    <property type="entry name" value="Heme oxygenase-like"/>
    <property type="match status" value="1"/>
</dbReference>
<dbReference type="SMART" id="SM01236">
    <property type="entry name" value="Haem_oxygenase_2"/>
    <property type="match status" value="1"/>
</dbReference>